<protein>
    <submittedName>
        <fullName evidence="5">SWIM-type domain-containing protein</fullName>
    </submittedName>
</protein>
<dbReference type="PROSITE" id="PS50966">
    <property type="entry name" value="ZF_SWIM"/>
    <property type="match status" value="1"/>
</dbReference>
<keyword evidence="1" id="KW-0863">Zinc-finger</keyword>
<feature type="compositionally biased region" description="Low complexity" evidence="2">
    <location>
        <begin position="135"/>
        <end position="144"/>
    </location>
</feature>
<keyword evidence="1" id="KW-0479">Metal-binding</keyword>
<accession>A0A914PX58</accession>
<name>A0A914PX58_9BILA</name>
<keyword evidence="1" id="KW-0862">Zinc</keyword>
<evidence type="ECO:0000313" key="5">
    <source>
        <dbReference type="WBParaSite" id="PDA_v2.g23384.t1"/>
    </source>
</evidence>
<evidence type="ECO:0000256" key="1">
    <source>
        <dbReference type="PROSITE-ProRule" id="PRU00325"/>
    </source>
</evidence>
<proteinExistence type="predicted"/>
<evidence type="ECO:0000259" key="3">
    <source>
        <dbReference type="PROSITE" id="PS50966"/>
    </source>
</evidence>
<organism evidence="4 5">
    <name type="scientific">Panagrolaimus davidi</name>
    <dbReference type="NCBI Taxonomy" id="227884"/>
    <lineage>
        <taxon>Eukaryota</taxon>
        <taxon>Metazoa</taxon>
        <taxon>Ecdysozoa</taxon>
        <taxon>Nematoda</taxon>
        <taxon>Chromadorea</taxon>
        <taxon>Rhabditida</taxon>
        <taxon>Tylenchina</taxon>
        <taxon>Panagrolaimomorpha</taxon>
        <taxon>Panagrolaimoidea</taxon>
        <taxon>Panagrolaimidae</taxon>
        <taxon>Panagrolaimus</taxon>
    </lineage>
</organism>
<dbReference type="InterPro" id="IPR007527">
    <property type="entry name" value="Znf_SWIM"/>
</dbReference>
<dbReference type="Proteomes" id="UP000887578">
    <property type="component" value="Unplaced"/>
</dbReference>
<feature type="region of interest" description="Disordered" evidence="2">
    <location>
        <begin position="117"/>
        <end position="144"/>
    </location>
</feature>
<evidence type="ECO:0000256" key="2">
    <source>
        <dbReference type="SAM" id="MobiDB-lite"/>
    </source>
</evidence>
<sequence>MQVATEPSSYVVTRGNDLAKVFTLLLPVKCSCKFVVGKRIICQHILAVALKFPEINLLERMKEFLATETRDQRTQRQITTTNGMKKGTYRRHGNLDSRNNTTVIHTVLDLNTKRRLPHENDEIPCPPAKIRRTESSNTQSSTTSIAKLPRVPMKVLRPVLTPSLLQTTTRNELPSATTRATVGVTAVLSQESTTQTSQTSRTATSFQQNMTFLKADSNDVKEAVE</sequence>
<feature type="domain" description="SWIM-type" evidence="3">
    <location>
        <begin position="22"/>
        <end position="53"/>
    </location>
</feature>
<reference evidence="5" key="1">
    <citation type="submission" date="2022-11" db="UniProtKB">
        <authorList>
            <consortium name="WormBaseParasite"/>
        </authorList>
    </citation>
    <scope>IDENTIFICATION</scope>
</reference>
<evidence type="ECO:0000313" key="4">
    <source>
        <dbReference type="Proteomes" id="UP000887578"/>
    </source>
</evidence>
<dbReference type="WBParaSite" id="PDA_v2.g23384.t1">
    <property type="protein sequence ID" value="PDA_v2.g23384.t1"/>
    <property type="gene ID" value="PDA_v2.g23384"/>
</dbReference>
<keyword evidence="4" id="KW-1185">Reference proteome</keyword>
<dbReference type="GO" id="GO:0008270">
    <property type="term" value="F:zinc ion binding"/>
    <property type="evidence" value="ECO:0007669"/>
    <property type="project" value="UniProtKB-KW"/>
</dbReference>
<dbReference type="Pfam" id="PF04434">
    <property type="entry name" value="SWIM"/>
    <property type="match status" value="1"/>
</dbReference>
<dbReference type="AlphaFoldDB" id="A0A914PX58"/>